<evidence type="ECO:0000313" key="4">
    <source>
        <dbReference type="Proteomes" id="UP000076555"/>
    </source>
</evidence>
<keyword evidence="1" id="KW-0560">Oxidoreductase</keyword>
<sequence>MEKRRLGTSDIHITPILMGTWQAGKAMWTGIEDTDSIKTIRAAFDAGITTIDTAEVYGQGHSEQVIAAALSDVRDRVEYASKVFANHLKYDLVIEACDRSLKNLKTDYIDLYQIHWPSGSFNSEIVPIAETMKALNKLKEQGKIRSIGVSNFSRAQLAEAAQHGRIDSLQPPYSLFWRQVEKDAMPYCIENNISILAYSPLAQGLLTGKFTPGHKFDPTDNRAKNKLFQGENFDRAQQALEKLHPIAARHNCSLAQLALAWLIAQPQTNAIAGARYPEQAQDNAKAADIRLSQDELAEIDTIGRIVTDHHDENPVMWNW</sequence>
<dbReference type="InterPro" id="IPR050523">
    <property type="entry name" value="AKR_Detox_Biosynth"/>
</dbReference>
<dbReference type="CDD" id="cd19085">
    <property type="entry name" value="AKR_AKR11B3"/>
    <property type="match status" value="1"/>
</dbReference>
<evidence type="ECO:0000259" key="2">
    <source>
        <dbReference type="Pfam" id="PF00248"/>
    </source>
</evidence>
<dbReference type="InterPro" id="IPR023210">
    <property type="entry name" value="NADP_OxRdtase_dom"/>
</dbReference>
<comment type="caution">
    <text evidence="3">The sequence shown here is derived from an EMBL/GenBank/DDBJ whole genome shotgun (WGS) entry which is preliminary data.</text>
</comment>
<name>A0A166I6C2_NODSP</name>
<dbReference type="GO" id="GO:0016491">
    <property type="term" value="F:oxidoreductase activity"/>
    <property type="evidence" value="ECO:0007669"/>
    <property type="project" value="UniProtKB-KW"/>
</dbReference>
<gene>
    <name evidence="3" type="ORF">A2T98_20525</name>
</gene>
<dbReference type="InterPro" id="IPR018170">
    <property type="entry name" value="Aldo/ket_reductase_CS"/>
</dbReference>
<proteinExistence type="predicted"/>
<dbReference type="PANTHER" id="PTHR43364:SF4">
    <property type="entry name" value="NAD(P)-LINKED OXIDOREDUCTASE SUPERFAMILY PROTEIN"/>
    <property type="match status" value="1"/>
</dbReference>
<dbReference type="InterPro" id="IPR036812">
    <property type="entry name" value="NAD(P)_OxRdtase_dom_sf"/>
</dbReference>
<feature type="domain" description="NADP-dependent oxidoreductase" evidence="2">
    <location>
        <begin position="15"/>
        <end position="302"/>
    </location>
</feature>
<dbReference type="EMBL" id="LWAJ01000269">
    <property type="protein sequence ID" value="KZL47954.1"/>
    <property type="molecule type" value="Genomic_DNA"/>
</dbReference>
<organism evidence="3 4">
    <name type="scientific">Nodularia spumigena CENA596</name>
    <dbReference type="NCBI Taxonomy" id="1819295"/>
    <lineage>
        <taxon>Bacteria</taxon>
        <taxon>Bacillati</taxon>
        <taxon>Cyanobacteriota</taxon>
        <taxon>Cyanophyceae</taxon>
        <taxon>Nostocales</taxon>
        <taxon>Nodulariaceae</taxon>
        <taxon>Nodularia</taxon>
    </lineage>
</organism>
<dbReference type="GO" id="GO:0005829">
    <property type="term" value="C:cytosol"/>
    <property type="evidence" value="ECO:0007669"/>
    <property type="project" value="TreeGrafter"/>
</dbReference>
<dbReference type="PROSITE" id="PS00062">
    <property type="entry name" value="ALDOKETO_REDUCTASE_2"/>
    <property type="match status" value="1"/>
</dbReference>
<dbReference type="OrthoDB" id="9809990at2"/>
<accession>A0A166I6C2</accession>
<dbReference type="Pfam" id="PF00248">
    <property type="entry name" value="Aldo_ket_red"/>
    <property type="match status" value="1"/>
</dbReference>
<dbReference type="Proteomes" id="UP000076555">
    <property type="component" value="Unassembled WGS sequence"/>
</dbReference>
<dbReference type="RefSeq" id="WP_063874360.1">
    <property type="nucleotide sequence ID" value="NZ_CAWMRI010000269.1"/>
</dbReference>
<dbReference type="SUPFAM" id="SSF51430">
    <property type="entry name" value="NAD(P)-linked oxidoreductase"/>
    <property type="match status" value="1"/>
</dbReference>
<dbReference type="InterPro" id="IPR020471">
    <property type="entry name" value="AKR"/>
</dbReference>
<evidence type="ECO:0000256" key="1">
    <source>
        <dbReference type="ARBA" id="ARBA00023002"/>
    </source>
</evidence>
<dbReference type="PANTHER" id="PTHR43364">
    <property type="entry name" value="NADH-SPECIFIC METHYLGLYOXAL REDUCTASE-RELATED"/>
    <property type="match status" value="1"/>
</dbReference>
<dbReference type="Gene3D" id="3.20.20.100">
    <property type="entry name" value="NADP-dependent oxidoreductase domain"/>
    <property type="match status" value="1"/>
</dbReference>
<evidence type="ECO:0000313" key="3">
    <source>
        <dbReference type="EMBL" id="KZL47954.1"/>
    </source>
</evidence>
<reference evidence="3 4" key="1">
    <citation type="submission" date="2016-04" db="EMBL/GenBank/DDBJ databases">
        <title>Draft Genome Assembly of the Bloom-forming Cyanobacterium Nodularia spumigena Strain CENA596 in Shrimp Production Ponds.</title>
        <authorList>
            <person name="Popin R.V."/>
            <person name="Rigonato J."/>
            <person name="Abreu V.A."/>
            <person name="Andreote A.P."/>
            <person name="Silveira S.B."/>
            <person name="Odebrecht C."/>
            <person name="Fiore M.F."/>
        </authorList>
    </citation>
    <scope>NUCLEOTIDE SEQUENCE [LARGE SCALE GENOMIC DNA]</scope>
    <source>
        <strain evidence="3 4">CENA596</strain>
    </source>
</reference>
<protein>
    <submittedName>
        <fullName evidence="3">Aldo/keto reductase</fullName>
    </submittedName>
</protein>
<dbReference type="PRINTS" id="PR00069">
    <property type="entry name" value="ALDKETRDTASE"/>
</dbReference>
<dbReference type="AlphaFoldDB" id="A0A166I6C2"/>